<proteinExistence type="predicted"/>
<gene>
    <name evidence="1" type="ORF">DM860_013021</name>
</gene>
<comment type="caution">
    <text evidence="1">The sequence shown here is derived from an EMBL/GenBank/DDBJ whole genome shotgun (WGS) entry which is preliminary data.</text>
</comment>
<evidence type="ECO:0000313" key="2">
    <source>
        <dbReference type="Proteomes" id="UP000249390"/>
    </source>
</evidence>
<dbReference type="Proteomes" id="UP000249390">
    <property type="component" value="Unassembled WGS sequence"/>
</dbReference>
<dbReference type="AlphaFoldDB" id="A0A328D412"/>
<evidence type="ECO:0000313" key="1">
    <source>
        <dbReference type="EMBL" id="RAL39820.1"/>
    </source>
</evidence>
<sequence length="52" mass="6017">MKLEEGSSKADGANPPYHIYATSIMLAKYLVRDEAMVLMQIEFPFRVYRYDG</sequence>
<dbReference type="EMBL" id="NQVE01000196">
    <property type="protein sequence ID" value="RAL39820.1"/>
    <property type="molecule type" value="Genomic_DNA"/>
</dbReference>
<reference evidence="1 2" key="1">
    <citation type="submission" date="2018-06" db="EMBL/GenBank/DDBJ databases">
        <title>The Genome of Cuscuta australis (Dodder) Provides Insight into the Evolution of Plant Parasitism.</title>
        <authorList>
            <person name="Liu H."/>
        </authorList>
    </citation>
    <scope>NUCLEOTIDE SEQUENCE [LARGE SCALE GENOMIC DNA]</scope>
    <source>
        <strain evidence="2">cv. Yunnan</strain>
        <tissue evidence="1">Vines</tissue>
    </source>
</reference>
<accession>A0A328D412</accession>
<organism evidence="1 2">
    <name type="scientific">Cuscuta australis</name>
    <dbReference type="NCBI Taxonomy" id="267555"/>
    <lineage>
        <taxon>Eukaryota</taxon>
        <taxon>Viridiplantae</taxon>
        <taxon>Streptophyta</taxon>
        <taxon>Embryophyta</taxon>
        <taxon>Tracheophyta</taxon>
        <taxon>Spermatophyta</taxon>
        <taxon>Magnoliopsida</taxon>
        <taxon>eudicotyledons</taxon>
        <taxon>Gunneridae</taxon>
        <taxon>Pentapetalae</taxon>
        <taxon>asterids</taxon>
        <taxon>lamiids</taxon>
        <taxon>Solanales</taxon>
        <taxon>Convolvulaceae</taxon>
        <taxon>Cuscuteae</taxon>
        <taxon>Cuscuta</taxon>
        <taxon>Cuscuta subgen. Grammica</taxon>
        <taxon>Cuscuta sect. Cleistogrammica</taxon>
    </lineage>
</organism>
<name>A0A328D412_9ASTE</name>
<keyword evidence="2" id="KW-1185">Reference proteome</keyword>
<protein>
    <submittedName>
        <fullName evidence="1">Uncharacterized protein</fullName>
    </submittedName>
</protein>